<dbReference type="GO" id="GO:0071555">
    <property type="term" value="P:cell wall organization"/>
    <property type="evidence" value="ECO:0007669"/>
    <property type="project" value="UniProtKB-KW"/>
</dbReference>
<evidence type="ECO:0000256" key="1">
    <source>
        <dbReference type="ARBA" id="ARBA00022490"/>
    </source>
</evidence>
<feature type="domain" description="Mur ligase C-terminal" evidence="13">
    <location>
        <begin position="326"/>
        <end position="456"/>
    </location>
</feature>
<dbReference type="InterPro" id="IPR036565">
    <property type="entry name" value="Mur-like_cat_sf"/>
</dbReference>
<dbReference type="GO" id="GO:0005524">
    <property type="term" value="F:ATP binding"/>
    <property type="evidence" value="ECO:0007669"/>
    <property type="project" value="UniProtKB-UniRule"/>
</dbReference>
<comment type="function">
    <text evidence="10 11">Involved in cell wall formation. Catalyzes the final step in the synthesis of UDP-N-acetylmuramoyl-pentapeptide, the precursor of murein.</text>
</comment>
<dbReference type="InterPro" id="IPR005863">
    <property type="entry name" value="UDP-N-AcMur_synth"/>
</dbReference>
<dbReference type="InterPro" id="IPR013221">
    <property type="entry name" value="Mur_ligase_cen"/>
</dbReference>
<evidence type="ECO:0000256" key="8">
    <source>
        <dbReference type="ARBA" id="ARBA00023306"/>
    </source>
</evidence>
<evidence type="ECO:0000313" key="15">
    <source>
        <dbReference type="EMBL" id="RNG26559.1"/>
    </source>
</evidence>
<dbReference type="GO" id="GO:0047480">
    <property type="term" value="F:UDP-N-acetylmuramoyl-tripeptide-D-alanyl-D-alanine ligase activity"/>
    <property type="evidence" value="ECO:0007669"/>
    <property type="project" value="UniProtKB-UniRule"/>
</dbReference>
<proteinExistence type="inferred from homology"/>
<dbReference type="Gene3D" id="3.40.1390.10">
    <property type="entry name" value="MurE/MurF, N-terminal domain"/>
    <property type="match status" value="1"/>
</dbReference>
<dbReference type="Pfam" id="PF08245">
    <property type="entry name" value="Mur_ligase_M"/>
    <property type="match status" value="1"/>
</dbReference>
<keyword evidence="3 10" id="KW-0132">Cell division</keyword>
<evidence type="ECO:0000313" key="16">
    <source>
        <dbReference type="Proteomes" id="UP000275401"/>
    </source>
</evidence>
<name>A0A3M8WCV9_9ACTN</name>
<evidence type="ECO:0000256" key="5">
    <source>
        <dbReference type="ARBA" id="ARBA00022840"/>
    </source>
</evidence>
<dbReference type="HAMAP" id="MF_02019">
    <property type="entry name" value="MurF"/>
    <property type="match status" value="1"/>
</dbReference>
<dbReference type="Pfam" id="PF02875">
    <property type="entry name" value="Mur_ligase_C"/>
    <property type="match status" value="1"/>
</dbReference>
<keyword evidence="1 10" id="KW-0963">Cytoplasm</keyword>
<dbReference type="Gene3D" id="3.40.1190.10">
    <property type="entry name" value="Mur-like, catalytic domain"/>
    <property type="match status" value="1"/>
</dbReference>
<dbReference type="AlphaFoldDB" id="A0A3M8WCV9"/>
<keyword evidence="7 10" id="KW-0573">Peptidoglycan synthesis</keyword>
<dbReference type="InterPro" id="IPR036615">
    <property type="entry name" value="Mur_ligase_C_dom_sf"/>
</dbReference>
<feature type="domain" description="Mur ligase N-terminal catalytic" evidence="12">
    <location>
        <begin position="31"/>
        <end position="100"/>
    </location>
</feature>
<organism evidence="15 16">
    <name type="scientific">Streptomyces botrytidirepellens</name>
    <dbReference type="NCBI Taxonomy" id="2486417"/>
    <lineage>
        <taxon>Bacteria</taxon>
        <taxon>Bacillati</taxon>
        <taxon>Actinomycetota</taxon>
        <taxon>Actinomycetes</taxon>
        <taxon>Kitasatosporales</taxon>
        <taxon>Streptomycetaceae</taxon>
        <taxon>Streptomyces</taxon>
    </lineage>
</organism>
<dbReference type="EC" id="6.3.2.10" evidence="10 11"/>
<evidence type="ECO:0000256" key="7">
    <source>
        <dbReference type="ARBA" id="ARBA00022984"/>
    </source>
</evidence>
<dbReference type="GO" id="GO:0008766">
    <property type="term" value="F:UDP-N-acetylmuramoylalanyl-D-glutamyl-2,6-diaminopimelate-D-alanyl-D-alanine ligase activity"/>
    <property type="evidence" value="ECO:0007669"/>
    <property type="project" value="RHEA"/>
</dbReference>
<dbReference type="RefSeq" id="WP_123100386.1">
    <property type="nucleotide sequence ID" value="NZ_RIBZ01000186.1"/>
</dbReference>
<comment type="subcellular location">
    <subcellularLocation>
        <location evidence="10 11">Cytoplasm</location>
    </subcellularLocation>
</comment>
<reference evidence="15 16" key="1">
    <citation type="submission" date="2018-11" db="EMBL/GenBank/DDBJ databases">
        <title>The Potential of Streptomyces as Biocontrol Agents against the Tomato grey mould, Botrytis cinerea (Gray mold) Frontiers in Microbiology.</title>
        <authorList>
            <person name="Li D."/>
        </authorList>
    </citation>
    <scope>NUCLEOTIDE SEQUENCE [LARGE SCALE GENOMIC DNA]</scope>
    <source>
        <strain evidence="15 16">NEAU-LD23</strain>
    </source>
</reference>
<keyword evidence="5 10" id="KW-0067">ATP-binding</keyword>
<dbReference type="SUPFAM" id="SSF63418">
    <property type="entry name" value="MurE/MurF N-terminal domain"/>
    <property type="match status" value="1"/>
</dbReference>
<sequence>MIPLSLTEITGLVGGQPHDIPDPDLKVTGPVVIDSREVRPGSLFAALPGERVDGHDYARGAVEAGAVAVLATRPVSTPDAPVPTIVVPDAVAAMGAIARAVVERLGTTVVALTGSAGKTSTKDLIAQLLQRHGPTVWTHGSFNNEIGLPLTALRADATTQHLVLEMGARGKGHIRYLTDLTPPRIGLVLNVGTAHIGEFGGREQIAEAKGELVEALPSAEDGGVAVLNADDPLVRAMASRTKARTVLFGEAGDAHVRAANVRLADGGRPAFTLHTPTGCGDVTMRLYGEHHVSNALAAAAVAHETGMSVDEIAVALSEAGQLSRWRMEVTERSDGVTVVNDAYNANPESMRAALRALAAMGAATPGRRTWAVLGPMAELGDESLAEHDAVGRLAVRLNVSKLVAVGGREAAWLDMGAKNEGSWGEESVHVSDVRAAVDLLRSELRPGDVVLVKASRSVGLEQLAQALLEGEVAGR</sequence>
<evidence type="ECO:0000256" key="4">
    <source>
        <dbReference type="ARBA" id="ARBA00022741"/>
    </source>
</evidence>
<keyword evidence="9 10" id="KW-0961">Cell wall biogenesis/degradation</keyword>
<keyword evidence="4 10" id="KW-0547">Nucleotide-binding</keyword>
<feature type="domain" description="Mur ligase central" evidence="14">
    <location>
        <begin position="113"/>
        <end position="302"/>
    </location>
</feature>
<comment type="pathway">
    <text evidence="10 11">Cell wall biogenesis; peptidoglycan biosynthesis.</text>
</comment>
<dbReference type="InterPro" id="IPR051046">
    <property type="entry name" value="MurCDEF_CellWall_CoF430Synth"/>
</dbReference>
<feature type="binding site" evidence="10">
    <location>
        <begin position="114"/>
        <end position="120"/>
    </location>
    <ligand>
        <name>ATP</name>
        <dbReference type="ChEBI" id="CHEBI:30616"/>
    </ligand>
</feature>
<keyword evidence="16" id="KW-1185">Reference proteome</keyword>
<comment type="similarity">
    <text evidence="10">Belongs to the MurCDEF family. MurF subfamily.</text>
</comment>
<dbReference type="PANTHER" id="PTHR43024">
    <property type="entry name" value="UDP-N-ACETYLMURAMOYL-TRIPEPTIDE--D-ALANYL-D-ALANINE LIGASE"/>
    <property type="match status" value="1"/>
</dbReference>
<evidence type="ECO:0000256" key="10">
    <source>
        <dbReference type="HAMAP-Rule" id="MF_02019"/>
    </source>
</evidence>
<dbReference type="Pfam" id="PF01225">
    <property type="entry name" value="Mur_ligase"/>
    <property type="match status" value="1"/>
</dbReference>
<keyword evidence="6 10" id="KW-0133">Cell shape</keyword>
<dbReference type="SUPFAM" id="SSF53244">
    <property type="entry name" value="MurD-like peptide ligases, peptide-binding domain"/>
    <property type="match status" value="1"/>
</dbReference>
<evidence type="ECO:0000259" key="14">
    <source>
        <dbReference type="Pfam" id="PF08245"/>
    </source>
</evidence>
<evidence type="ECO:0000256" key="2">
    <source>
        <dbReference type="ARBA" id="ARBA00022598"/>
    </source>
</evidence>
<dbReference type="GO" id="GO:0051301">
    <property type="term" value="P:cell division"/>
    <property type="evidence" value="ECO:0007669"/>
    <property type="project" value="UniProtKB-KW"/>
</dbReference>
<dbReference type="NCBIfam" id="TIGR01143">
    <property type="entry name" value="murF"/>
    <property type="match status" value="1"/>
</dbReference>
<dbReference type="InterPro" id="IPR035911">
    <property type="entry name" value="MurE/MurF_N"/>
</dbReference>
<evidence type="ECO:0000259" key="13">
    <source>
        <dbReference type="Pfam" id="PF02875"/>
    </source>
</evidence>
<comment type="catalytic activity">
    <reaction evidence="10 11">
        <text>D-alanyl-D-alanine + UDP-N-acetyl-alpha-D-muramoyl-L-alanyl-gamma-D-glutamyl-meso-2,6-diaminopimelate + ATP = UDP-N-acetyl-alpha-D-muramoyl-L-alanyl-gamma-D-glutamyl-meso-2,6-diaminopimeloyl-D-alanyl-D-alanine + ADP + phosphate + H(+)</text>
        <dbReference type="Rhea" id="RHEA:28374"/>
        <dbReference type="ChEBI" id="CHEBI:15378"/>
        <dbReference type="ChEBI" id="CHEBI:30616"/>
        <dbReference type="ChEBI" id="CHEBI:43474"/>
        <dbReference type="ChEBI" id="CHEBI:57822"/>
        <dbReference type="ChEBI" id="CHEBI:61386"/>
        <dbReference type="ChEBI" id="CHEBI:83905"/>
        <dbReference type="ChEBI" id="CHEBI:456216"/>
        <dbReference type="EC" id="6.3.2.10"/>
    </reaction>
</comment>
<evidence type="ECO:0000256" key="6">
    <source>
        <dbReference type="ARBA" id="ARBA00022960"/>
    </source>
</evidence>
<dbReference type="InterPro" id="IPR004101">
    <property type="entry name" value="Mur_ligase_C"/>
</dbReference>
<gene>
    <name evidence="10 15" type="primary">murF</name>
    <name evidence="15" type="ORF">EEJ42_14650</name>
</gene>
<dbReference type="GO" id="GO:0008360">
    <property type="term" value="P:regulation of cell shape"/>
    <property type="evidence" value="ECO:0007669"/>
    <property type="project" value="UniProtKB-KW"/>
</dbReference>
<protein>
    <recommendedName>
        <fullName evidence="10 11">UDP-N-acetylmuramoyl-tripeptide--D-alanyl-D-alanine ligase</fullName>
        <ecNumber evidence="10 11">6.3.2.10</ecNumber>
    </recommendedName>
    <alternativeName>
        <fullName evidence="10">D-alanyl-D-alanine-adding enzyme</fullName>
    </alternativeName>
</protein>
<evidence type="ECO:0000256" key="3">
    <source>
        <dbReference type="ARBA" id="ARBA00022618"/>
    </source>
</evidence>
<accession>A0A3M8WCV9</accession>
<dbReference type="GO" id="GO:0009252">
    <property type="term" value="P:peptidoglycan biosynthetic process"/>
    <property type="evidence" value="ECO:0007669"/>
    <property type="project" value="UniProtKB-UniRule"/>
</dbReference>
<dbReference type="InterPro" id="IPR000713">
    <property type="entry name" value="Mur_ligase_N"/>
</dbReference>
<dbReference type="EMBL" id="RIBZ01000186">
    <property type="protein sequence ID" value="RNG26559.1"/>
    <property type="molecule type" value="Genomic_DNA"/>
</dbReference>
<comment type="caution">
    <text evidence="15">The sequence shown here is derived from an EMBL/GenBank/DDBJ whole genome shotgun (WGS) entry which is preliminary data.</text>
</comment>
<dbReference type="GO" id="GO:0005737">
    <property type="term" value="C:cytoplasm"/>
    <property type="evidence" value="ECO:0007669"/>
    <property type="project" value="UniProtKB-SubCell"/>
</dbReference>
<dbReference type="SUPFAM" id="SSF53623">
    <property type="entry name" value="MurD-like peptide ligases, catalytic domain"/>
    <property type="match status" value="1"/>
</dbReference>
<dbReference type="UniPathway" id="UPA00219"/>
<keyword evidence="8 10" id="KW-0131">Cell cycle</keyword>
<evidence type="ECO:0000256" key="11">
    <source>
        <dbReference type="RuleBase" id="RU004136"/>
    </source>
</evidence>
<evidence type="ECO:0000256" key="9">
    <source>
        <dbReference type="ARBA" id="ARBA00023316"/>
    </source>
</evidence>
<keyword evidence="2 10" id="KW-0436">Ligase</keyword>
<dbReference type="Proteomes" id="UP000275401">
    <property type="component" value="Unassembled WGS sequence"/>
</dbReference>
<dbReference type="Gene3D" id="3.90.190.20">
    <property type="entry name" value="Mur ligase, C-terminal domain"/>
    <property type="match status" value="1"/>
</dbReference>
<dbReference type="PANTHER" id="PTHR43024:SF1">
    <property type="entry name" value="UDP-N-ACETYLMURAMOYL-TRIPEPTIDE--D-ALANYL-D-ALANINE LIGASE"/>
    <property type="match status" value="1"/>
</dbReference>
<evidence type="ECO:0000259" key="12">
    <source>
        <dbReference type="Pfam" id="PF01225"/>
    </source>
</evidence>